<accession>A0AAD7G9V9</accession>
<feature type="region of interest" description="Disordered" evidence="1">
    <location>
        <begin position="128"/>
        <end position="161"/>
    </location>
</feature>
<protein>
    <submittedName>
        <fullName evidence="2">Uncharacterized protein</fullName>
    </submittedName>
</protein>
<feature type="region of interest" description="Disordered" evidence="1">
    <location>
        <begin position="200"/>
        <end position="223"/>
    </location>
</feature>
<sequence>MCCPSEGNLHLQDTAILLEGFSEEVEIWYEMNTVSGCVNGAGPDFNIKSITVSKNGLSTSFRHGSAALDAKCWLSVWASGFLSIVYKYSVGASNVWVIHNGAGGRLGAALAWNAFGAGAESSALLKSSPRLKHPAPQASGLSLHATPACPAPSGGRRDPRFKWRVPNSCPANQDSSFSMCPLRANTALFVPSRAHFNYFPRSSGRNQGGAGTSSSSTELTLLQ</sequence>
<name>A0AAD7G9V9_MYCRO</name>
<dbReference type="AlphaFoldDB" id="A0AAD7G9V9"/>
<keyword evidence="3" id="KW-1185">Reference proteome</keyword>
<proteinExistence type="predicted"/>
<comment type="caution">
    <text evidence="2">The sequence shown here is derived from an EMBL/GenBank/DDBJ whole genome shotgun (WGS) entry which is preliminary data.</text>
</comment>
<evidence type="ECO:0000256" key="1">
    <source>
        <dbReference type="SAM" id="MobiDB-lite"/>
    </source>
</evidence>
<dbReference type="Proteomes" id="UP001221757">
    <property type="component" value="Unassembled WGS sequence"/>
</dbReference>
<gene>
    <name evidence="2" type="ORF">B0H17DRAFT_1141720</name>
</gene>
<organism evidence="2 3">
    <name type="scientific">Mycena rosella</name>
    <name type="common">Pink bonnet</name>
    <name type="synonym">Agaricus rosellus</name>
    <dbReference type="NCBI Taxonomy" id="1033263"/>
    <lineage>
        <taxon>Eukaryota</taxon>
        <taxon>Fungi</taxon>
        <taxon>Dikarya</taxon>
        <taxon>Basidiomycota</taxon>
        <taxon>Agaricomycotina</taxon>
        <taxon>Agaricomycetes</taxon>
        <taxon>Agaricomycetidae</taxon>
        <taxon>Agaricales</taxon>
        <taxon>Marasmiineae</taxon>
        <taxon>Mycenaceae</taxon>
        <taxon>Mycena</taxon>
    </lineage>
</organism>
<evidence type="ECO:0000313" key="2">
    <source>
        <dbReference type="EMBL" id="KAJ7670980.1"/>
    </source>
</evidence>
<dbReference type="EMBL" id="JARKIE010000178">
    <property type="protein sequence ID" value="KAJ7670980.1"/>
    <property type="molecule type" value="Genomic_DNA"/>
</dbReference>
<feature type="compositionally biased region" description="Low complexity" evidence="1">
    <location>
        <begin position="212"/>
        <end position="223"/>
    </location>
</feature>
<reference evidence="2" key="1">
    <citation type="submission" date="2023-03" db="EMBL/GenBank/DDBJ databases">
        <title>Massive genome expansion in bonnet fungi (Mycena s.s.) driven by repeated elements and novel gene families across ecological guilds.</title>
        <authorList>
            <consortium name="Lawrence Berkeley National Laboratory"/>
            <person name="Harder C.B."/>
            <person name="Miyauchi S."/>
            <person name="Viragh M."/>
            <person name="Kuo A."/>
            <person name="Thoen E."/>
            <person name="Andreopoulos B."/>
            <person name="Lu D."/>
            <person name="Skrede I."/>
            <person name="Drula E."/>
            <person name="Henrissat B."/>
            <person name="Morin E."/>
            <person name="Kohler A."/>
            <person name="Barry K."/>
            <person name="LaButti K."/>
            <person name="Morin E."/>
            <person name="Salamov A."/>
            <person name="Lipzen A."/>
            <person name="Mereny Z."/>
            <person name="Hegedus B."/>
            <person name="Baldrian P."/>
            <person name="Stursova M."/>
            <person name="Weitz H."/>
            <person name="Taylor A."/>
            <person name="Grigoriev I.V."/>
            <person name="Nagy L.G."/>
            <person name="Martin F."/>
            <person name="Kauserud H."/>
        </authorList>
    </citation>
    <scope>NUCLEOTIDE SEQUENCE</scope>
    <source>
        <strain evidence="2">CBHHK067</strain>
    </source>
</reference>
<evidence type="ECO:0000313" key="3">
    <source>
        <dbReference type="Proteomes" id="UP001221757"/>
    </source>
</evidence>